<comment type="caution">
    <text evidence="9">The sequence shown here is derived from an EMBL/GenBank/DDBJ whole genome shotgun (WGS) entry which is preliminary data.</text>
</comment>
<evidence type="ECO:0000256" key="8">
    <source>
        <dbReference type="ARBA" id="ARBA00049047"/>
    </source>
</evidence>
<evidence type="ECO:0000256" key="4">
    <source>
        <dbReference type="ARBA" id="ARBA00022605"/>
    </source>
</evidence>
<dbReference type="PANTHER" id="PTHR43406:SF1">
    <property type="entry name" value="TRYPTOPHAN SYNTHASE ALPHA CHAIN, CHLOROPLASTIC"/>
    <property type="match status" value="1"/>
</dbReference>
<dbReference type="Pfam" id="PF00290">
    <property type="entry name" value="Trp_syntA"/>
    <property type="match status" value="1"/>
</dbReference>
<evidence type="ECO:0000313" key="9">
    <source>
        <dbReference type="EMBL" id="GAJ13258.1"/>
    </source>
</evidence>
<dbReference type="InterPro" id="IPR013785">
    <property type="entry name" value="Aldolase_TIM"/>
</dbReference>
<dbReference type="GO" id="GO:0005829">
    <property type="term" value="C:cytosol"/>
    <property type="evidence" value="ECO:0007669"/>
    <property type="project" value="TreeGrafter"/>
</dbReference>
<gene>
    <name evidence="9" type="ORF">S12H4_53098</name>
</gene>
<dbReference type="InterPro" id="IPR011060">
    <property type="entry name" value="RibuloseP-bd_barrel"/>
</dbReference>
<keyword evidence="6" id="KW-0057">Aromatic amino acid biosynthesis</keyword>
<evidence type="ECO:0000256" key="1">
    <source>
        <dbReference type="ARBA" id="ARBA00004733"/>
    </source>
</evidence>
<dbReference type="Gene3D" id="3.20.20.70">
    <property type="entry name" value="Aldolase class I"/>
    <property type="match status" value="1"/>
</dbReference>
<dbReference type="InterPro" id="IPR002028">
    <property type="entry name" value="Trp_synthase_suA"/>
</dbReference>
<dbReference type="SUPFAM" id="SSF51366">
    <property type="entry name" value="Ribulose-phoshate binding barrel"/>
    <property type="match status" value="1"/>
</dbReference>
<comment type="pathway">
    <text evidence="1">Amino-acid biosynthesis; L-tryptophan biosynthesis; L-tryptophan from chorismate: step 5/5.</text>
</comment>
<evidence type="ECO:0000256" key="7">
    <source>
        <dbReference type="ARBA" id="ARBA00023239"/>
    </source>
</evidence>
<feature type="non-terminal residue" evidence="9">
    <location>
        <position position="1"/>
    </location>
</feature>
<dbReference type="NCBIfam" id="TIGR00262">
    <property type="entry name" value="trpA"/>
    <property type="match status" value="1"/>
</dbReference>
<protein>
    <recommendedName>
        <fullName evidence="3">tryptophan synthase</fullName>
        <ecNumber evidence="3">4.2.1.20</ecNumber>
    </recommendedName>
</protein>
<dbReference type="AlphaFoldDB" id="X1U6S1"/>
<evidence type="ECO:0000256" key="6">
    <source>
        <dbReference type="ARBA" id="ARBA00023141"/>
    </source>
</evidence>
<sequence>SACASSGVSGLIIPDLPPEEGSELEAITQRQNLDLIYLLAPTSTEERIRLVAQRSRGFIYLVSLTGVTGARDKLSSGLEAFVARVRKVATQPLCVGFGISTPEQVRHVARIADGVIVGSRIIQLMEAKDNFISLVSNFIKRLRYALDELPEG</sequence>
<evidence type="ECO:0000256" key="3">
    <source>
        <dbReference type="ARBA" id="ARBA00012043"/>
    </source>
</evidence>
<organism evidence="9">
    <name type="scientific">marine sediment metagenome</name>
    <dbReference type="NCBI Taxonomy" id="412755"/>
    <lineage>
        <taxon>unclassified sequences</taxon>
        <taxon>metagenomes</taxon>
        <taxon>ecological metagenomes</taxon>
    </lineage>
</organism>
<dbReference type="EMBL" id="BARW01033764">
    <property type="protein sequence ID" value="GAJ13258.1"/>
    <property type="molecule type" value="Genomic_DNA"/>
</dbReference>
<keyword evidence="7" id="KW-0456">Lyase</keyword>
<keyword evidence="4" id="KW-0028">Amino-acid biosynthesis</keyword>
<comment type="subunit">
    <text evidence="2">Tetramer of two alpha and two beta chains.</text>
</comment>
<dbReference type="PANTHER" id="PTHR43406">
    <property type="entry name" value="TRYPTOPHAN SYNTHASE, ALPHA CHAIN"/>
    <property type="match status" value="1"/>
</dbReference>
<name>X1U6S1_9ZZZZ</name>
<evidence type="ECO:0000256" key="5">
    <source>
        <dbReference type="ARBA" id="ARBA00022822"/>
    </source>
</evidence>
<proteinExistence type="predicted"/>
<accession>X1U6S1</accession>
<dbReference type="UniPathway" id="UPA00035">
    <property type="reaction ID" value="UER00044"/>
</dbReference>
<evidence type="ECO:0000256" key="2">
    <source>
        <dbReference type="ARBA" id="ARBA00011270"/>
    </source>
</evidence>
<keyword evidence="5" id="KW-0822">Tryptophan biosynthesis</keyword>
<dbReference type="EC" id="4.2.1.20" evidence="3"/>
<dbReference type="CDD" id="cd04724">
    <property type="entry name" value="Tryptophan_synthase_alpha"/>
    <property type="match status" value="1"/>
</dbReference>
<comment type="catalytic activity">
    <reaction evidence="8">
        <text>(1S,2R)-1-C-(indol-3-yl)glycerol 3-phosphate + L-serine = D-glyceraldehyde 3-phosphate + L-tryptophan + H2O</text>
        <dbReference type="Rhea" id="RHEA:10532"/>
        <dbReference type="ChEBI" id="CHEBI:15377"/>
        <dbReference type="ChEBI" id="CHEBI:33384"/>
        <dbReference type="ChEBI" id="CHEBI:57912"/>
        <dbReference type="ChEBI" id="CHEBI:58866"/>
        <dbReference type="ChEBI" id="CHEBI:59776"/>
        <dbReference type="EC" id="4.2.1.20"/>
    </reaction>
</comment>
<reference evidence="9" key="1">
    <citation type="journal article" date="2014" name="Front. Microbiol.">
        <title>High frequency of phylogenetically diverse reductive dehalogenase-homologous genes in deep subseafloor sedimentary metagenomes.</title>
        <authorList>
            <person name="Kawai M."/>
            <person name="Futagami T."/>
            <person name="Toyoda A."/>
            <person name="Takaki Y."/>
            <person name="Nishi S."/>
            <person name="Hori S."/>
            <person name="Arai W."/>
            <person name="Tsubouchi T."/>
            <person name="Morono Y."/>
            <person name="Uchiyama I."/>
            <person name="Ito T."/>
            <person name="Fujiyama A."/>
            <person name="Inagaki F."/>
            <person name="Takami H."/>
        </authorList>
    </citation>
    <scope>NUCLEOTIDE SEQUENCE</scope>
    <source>
        <strain evidence="9">Expedition CK06-06</strain>
    </source>
</reference>
<dbReference type="GO" id="GO:0004834">
    <property type="term" value="F:tryptophan synthase activity"/>
    <property type="evidence" value="ECO:0007669"/>
    <property type="project" value="UniProtKB-EC"/>
</dbReference>